<dbReference type="SUPFAM" id="SSF69754">
    <property type="entry name" value="Ribosome binding protein Y (YfiA homologue)"/>
    <property type="match status" value="1"/>
</dbReference>
<dbReference type="InterPro" id="IPR012340">
    <property type="entry name" value="NA-bd_OB-fold"/>
</dbReference>
<dbReference type="AlphaFoldDB" id="A0A973A7S1"/>
<protein>
    <submittedName>
        <fullName evidence="3">HPF/RaiA family ribosome-associated protein</fullName>
    </submittedName>
</protein>
<gene>
    <name evidence="3" type="ORF">HQ497_06485</name>
</gene>
<evidence type="ECO:0000256" key="1">
    <source>
        <dbReference type="SAM" id="MobiDB-lite"/>
    </source>
</evidence>
<dbReference type="PROSITE" id="PS51857">
    <property type="entry name" value="CSD_2"/>
    <property type="match status" value="1"/>
</dbReference>
<reference evidence="3" key="1">
    <citation type="submission" date="2020-05" db="EMBL/GenBank/DDBJ databases">
        <title>Sulfur intermediates as new biogeochemical hubs in an aquatic model microbial ecosystem.</title>
        <authorList>
            <person name="Vigneron A."/>
        </authorList>
    </citation>
    <scope>NUCLEOTIDE SEQUENCE</scope>
    <source>
        <strain evidence="3">Bin.250</strain>
    </source>
</reference>
<dbReference type="Pfam" id="PF00313">
    <property type="entry name" value="CSD"/>
    <property type="match status" value="1"/>
</dbReference>
<dbReference type="EMBL" id="JABMOJ010000241">
    <property type="protein sequence ID" value="NQV64994.1"/>
    <property type="molecule type" value="Genomic_DNA"/>
</dbReference>
<dbReference type="InterPro" id="IPR003489">
    <property type="entry name" value="RHF/RaiA"/>
</dbReference>
<dbReference type="CDD" id="cd00552">
    <property type="entry name" value="RaiA"/>
    <property type="match status" value="1"/>
</dbReference>
<feature type="region of interest" description="Disordered" evidence="1">
    <location>
        <begin position="159"/>
        <end position="182"/>
    </location>
</feature>
<dbReference type="InterPro" id="IPR002059">
    <property type="entry name" value="CSP_DNA-bd"/>
</dbReference>
<comment type="caution">
    <text evidence="3">The sequence shown here is derived from an EMBL/GenBank/DDBJ whole genome shotgun (WGS) entry which is preliminary data.</text>
</comment>
<accession>A0A973A7S1</accession>
<evidence type="ECO:0000313" key="3">
    <source>
        <dbReference type="EMBL" id="NQV64994.1"/>
    </source>
</evidence>
<dbReference type="InterPro" id="IPR036567">
    <property type="entry name" value="RHF-like"/>
</dbReference>
<dbReference type="SUPFAM" id="SSF50249">
    <property type="entry name" value="Nucleic acid-binding proteins"/>
    <property type="match status" value="1"/>
</dbReference>
<feature type="domain" description="CSD" evidence="2">
    <location>
        <begin position="116"/>
        <end position="180"/>
    </location>
</feature>
<proteinExistence type="predicted"/>
<name>A0A973A7S1_9GAMM</name>
<dbReference type="Gene3D" id="3.30.160.100">
    <property type="entry name" value="Ribosome hibernation promotion factor-like"/>
    <property type="match status" value="1"/>
</dbReference>
<evidence type="ECO:0000259" key="2">
    <source>
        <dbReference type="PROSITE" id="PS51857"/>
    </source>
</evidence>
<evidence type="ECO:0000313" key="4">
    <source>
        <dbReference type="Proteomes" id="UP000754644"/>
    </source>
</evidence>
<dbReference type="Gene3D" id="2.40.50.140">
    <property type="entry name" value="Nucleic acid-binding proteins"/>
    <property type="match status" value="1"/>
</dbReference>
<dbReference type="Pfam" id="PF02482">
    <property type="entry name" value="Ribosomal_S30AE"/>
    <property type="match status" value="1"/>
</dbReference>
<organism evidence="3 4">
    <name type="scientific">SAR86 cluster bacterium</name>
    <dbReference type="NCBI Taxonomy" id="2030880"/>
    <lineage>
        <taxon>Bacteria</taxon>
        <taxon>Pseudomonadati</taxon>
        <taxon>Pseudomonadota</taxon>
        <taxon>Gammaproteobacteria</taxon>
        <taxon>SAR86 cluster</taxon>
    </lineage>
</organism>
<dbReference type="Proteomes" id="UP000754644">
    <property type="component" value="Unassembled WGS sequence"/>
</dbReference>
<dbReference type="GO" id="GO:0003676">
    <property type="term" value="F:nucleic acid binding"/>
    <property type="evidence" value="ECO:0007669"/>
    <property type="project" value="InterPro"/>
</dbReference>
<sequence length="182" mass="20938">MHTPLQITFRHMDPSDAVDARIREYADKLDRYHDNVISCRVVFDAPHQHQSKGNLYHISVDVKVPGHDIVVARDSHQRQSREDPYVAIRDAFEAVFKQLKNAAQVSRNDVKHHDAPSTGMIHSMPWEQDFGLIKTVDGRDLYFHRNSVLNREFESLKEGQSVRFHEEQGDQGPKASTVIVTE</sequence>